<dbReference type="EMBL" id="LFRF01000043">
    <property type="protein sequence ID" value="KND87031.1"/>
    <property type="molecule type" value="Genomic_DNA"/>
</dbReference>
<evidence type="ECO:0000313" key="3">
    <source>
        <dbReference type="Proteomes" id="UP000036947"/>
    </source>
</evidence>
<feature type="region of interest" description="Disordered" evidence="1">
    <location>
        <begin position="257"/>
        <end position="283"/>
    </location>
</feature>
<evidence type="ECO:0000256" key="1">
    <source>
        <dbReference type="SAM" id="MobiDB-lite"/>
    </source>
</evidence>
<organism evidence="2 3">
    <name type="scientific">Tolypocladium ophioglossoides (strain CBS 100239)</name>
    <name type="common">Snaketongue truffleclub</name>
    <name type="synonym">Elaphocordyceps ophioglossoides</name>
    <dbReference type="NCBI Taxonomy" id="1163406"/>
    <lineage>
        <taxon>Eukaryota</taxon>
        <taxon>Fungi</taxon>
        <taxon>Dikarya</taxon>
        <taxon>Ascomycota</taxon>
        <taxon>Pezizomycotina</taxon>
        <taxon>Sordariomycetes</taxon>
        <taxon>Hypocreomycetidae</taxon>
        <taxon>Hypocreales</taxon>
        <taxon>Ophiocordycipitaceae</taxon>
        <taxon>Tolypocladium</taxon>
    </lineage>
</organism>
<evidence type="ECO:0000313" key="2">
    <source>
        <dbReference type="EMBL" id="KND87031.1"/>
    </source>
</evidence>
<sequence>MPEQALPKKVRDVLRPFRGFLTSSEYESFIQALISDSSSIVTEEDGMFQQPRRPTNQWLATVASASAAACSKRGLAHVVALAAALAPFFILREGVLHGVTQLEPCTSRGKAQYAAPPYPALVRNLQSRCTALNPRAGNGSNQHCRGRSMYLGSHASLVAAFLLARRTAFHHAVAEAGVVFPGAASFLILYDLVYDLLDLPTVTFAIAANISSEKRICASIKPRTQPSVSYAAISLAVMPRAASEPAIPAMPGGPTVTYSLGRRGGSSPERQLRGSPRSQGSPAEHAMVFEPDIASSDASVSLQAAGLSSNASENDGFTTKFYPNESDYVRAFIEEVLGIFPLLQERAVMAMLEEFNFMAKLDGVLLCIVGLGKLLWYLQYHKSLDNSCIPGEVEVMAICTRNEDPLSRTRRLLIRAIFYRYAGLDNDARINLDEAMEVLTDPETSYLTISRTALDFMDAASNADKLDRAQNYWRECEALSLLVKGWCSGTFQCCLDDGFLIYLLGEVVSFGTRWVIAFERPGSPLTPGHSAYAPSLDSETHEQACSCYAPRFTSVSGFRVLSQTIGITNNSIGRRVVVYRLQEVGEADAANSSGM</sequence>
<dbReference type="Proteomes" id="UP000036947">
    <property type="component" value="Unassembled WGS sequence"/>
</dbReference>
<keyword evidence="3" id="KW-1185">Reference proteome</keyword>
<accession>A0A0L0MZ42</accession>
<comment type="caution">
    <text evidence="2">The sequence shown here is derived from an EMBL/GenBank/DDBJ whole genome shotgun (WGS) entry which is preliminary data.</text>
</comment>
<dbReference type="AlphaFoldDB" id="A0A0L0MZ42"/>
<proteinExistence type="predicted"/>
<name>A0A0L0MZ42_TOLOC</name>
<gene>
    <name evidence="2" type="ORF">TOPH_08329</name>
</gene>
<protein>
    <submittedName>
        <fullName evidence="2">Uncharacterized protein</fullName>
    </submittedName>
</protein>
<reference evidence="2 3" key="1">
    <citation type="journal article" date="2015" name="BMC Genomics">
        <title>The genome of the truffle-parasite Tolypocladium ophioglossoides and the evolution of antifungal peptaibiotics.</title>
        <authorList>
            <person name="Quandt C.A."/>
            <person name="Bushley K.E."/>
            <person name="Spatafora J.W."/>
        </authorList>
    </citation>
    <scope>NUCLEOTIDE SEQUENCE [LARGE SCALE GENOMIC DNA]</scope>
    <source>
        <strain evidence="2 3">CBS 100239</strain>
    </source>
</reference>